<dbReference type="InterPro" id="IPR001480">
    <property type="entry name" value="Bulb-type_lectin_dom"/>
</dbReference>
<keyword evidence="1 5" id="KW-0732">Signal</keyword>
<gene>
    <name evidence="7" type="ORF">HRI_001897600</name>
</gene>
<evidence type="ECO:0000256" key="1">
    <source>
        <dbReference type="ARBA" id="ARBA00022729"/>
    </source>
</evidence>
<dbReference type="EMBL" id="BSYR01000019">
    <property type="protein sequence ID" value="GMI82283.1"/>
    <property type="molecule type" value="Genomic_DNA"/>
</dbReference>
<dbReference type="PANTHER" id="PTHR47976">
    <property type="entry name" value="G-TYPE LECTIN S-RECEPTOR-LIKE SERINE/THREONINE-PROTEIN KINASE SD2-5"/>
    <property type="match status" value="1"/>
</dbReference>
<protein>
    <recommendedName>
        <fullName evidence="6">Bulb-type lectin domain-containing protein</fullName>
    </recommendedName>
</protein>
<keyword evidence="8" id="KW-1185">Reference proteome</keyword>
<evidence type="ECO:0000256" key="2">
    <source>
        <dbReference type="ARBA" id="ARBA00023157"/>
    </source>
</evidence>
<evidence type="ECO:0000256" key="3">
    <source>
        <dbReference type="ARBA" id="ARBA00023180"/>
    </source>
</evidence>
<dbReference type="AlphaFoldDB" id="A0A9W7HT44"/>
<evidence type="ECO:0000256" key="4">
    <source>
        <dbReference type="SAM" id="Phobius"/>
    </source>
</evidence>
<dbReference type="InterPro" id="IPR036426">
    <property type="entry name" value="Bulb-type_lectin_dom_sf"/>
</dbReference>
<name>A0A9W7HT44_HIBTR</name>
<keyword evidence="2" id="KW-1015">Disulfide bond</keyword>
<dbReference type="SUPFAM" id="SSF51110">
    <property type="entry name" value="alpha-D-mannose-specific plant lectins"/>
    <property type="match status" value="1"/>
</dbReference>
<evidence type="ECO:0000259" key="6">
    <source>
        <dbReference type="PROSITE" id="PS50927"/>
    </source>
</evidence>
<proteinExistence type="predicted"/>
<reference evidence="7" key="1">
    <citation type="submission" date="2023-05" db="EMBL/GenBank/DDBJ databases">
        <title>Genome and transcriptome analyses reveal genes involved in the formation of fine ridges on petal epidermal cells in Hibiscus trionum.</title>
        <authorList>
            <person name="Koshimizu S."/>
            <person name="Masuda S."/>
            <person name="Ishii T."/>
            <person name="Shirasu K."/>
            <person name="Hoshino A."/>
            <person name="Arita M."/>
        </authorList>
    </citation>
    <scope>NUCLEOTIDE SEQUENCE</scope>
    <source>
        <strain evidence="7">Hamamatsu line</strain>
    </source>
</reference>
<evidence type="ECO:0000313" key="7">
    <source>
        <dbReference type="EMBL" id="GMI82283.1"/>
    </source>
</evidence>
<accession>A0A9W7HT44</accession>
<dbReference type="Pfam" id="PF00024">
    <property type="entry name" value="PAN_1"/>
    <property type="match status" value="1"/>
</dbReference>
<sequence length="553" mass="62119">MAYFGLMQSIIISSFFLSFVVASLPDSTLYFSKGNRTTWTNNNQSLPQAIHFTDGSLARFILLKTETSTNGSFGFGFGFYCNCPYVGYCDLSIMFVDMLNGEVDLKGRPQVVWTANWNRRIRENATLKYNQGGNLSLIDEHDNGIWSAYPSGVSNVFGMSMDERGNVMLFNESIQPVWESSQHPTDTLLLGQVIRANQQLTSRAIYFHARQGLFNLSLNSRAIVAFSVGDEATQYLTISPAGADAVPWKTEEVPYLKFVQFIKGGMAFYYQKKDQIEKLYLNAVNSSSNSATIQFLRLDVDGGLRIYGWNPGEQWRSIYFWPNKSDECWIPLRCGRYGVCKWGICGCPNGPDGKDYFTLRDYQHPHLGCREISPSVAFQGASTDYEMVHFGNLSYSSTFYTNATHPRLTTEENCKQACYDNTTCKAAFFVSKEIGYEGSCYLYSDSETLSLMGNPHEGGYYLSSYLKVTSLKLKVNASSPGQGFTNFHSYSWGKTPLAVYSFLLTMVVLVALCFLLWMQTTEASQVTHLGISNKVLRSRTVRCLVQPLGFPQG</sequence>
<keyword evidence="4" id="KW-0812">Transmembrane</keyword>
<feature type="chain" id="PRO_5040928016" description="Bulb-type lectin domain-containing protein" evidence="5">
    <location>
        <begin position="23"/>
        <end position="553"/>
    </location>
</feature>
<organism evidence="7 8">
    <name type="scientific">Hibiscus trionum</name>
    <name type="common">Flower of an hour</name>
    <dbReference type="NCBI Taxonomy" id="183268"/>
    <lineage>
        <taxon>Eukaryota</taxon>
        <taxon>Viridiplantae</taxon>
        <taxon>Streptophyta</taxon>
        <taxon>Embryophyta</taxon>
        <taxon>Tracheophyta</taxon>
        <taxon>Spermatophyta</taxon>
        <taxon>Magnoliopsida</taxon>
        <taxon>eudicotyledons</taxon>
        <taxon>Gunneridae</taxon>
        <taxon>Pentapetalae</taxon>
        <taxon>rosids</taxon>
        <taxon>malvids</taxon>
        <taxon>Malvales</taxon>
        <taxon>Malvaceae</taxon>
        <taxon>Malvoideae</taxon>
        <taxon>Hibiscus</taxon>
    </lineage>
</organism>
<dbReference type="PROSITE" id="PS50927">
    <property type="entry name" value="BULB_LECTIN"/>
    <property type="match status" value="1"/>
</dbReference>
<dbReference type="InterPro" id="IPR051343">
    <property type="entry name" value="G-type_lectin_kinases/EP1-like"/>
</dbReference>
<keyword evidence="4" id="KW-1133">Transmembrane helix</keyword>
<comment type="caution">
    <text evidence="7">The sequence shown here is derived from an EMBL/GenBank/DDBJ whole genome shotgun (WGS) entry which is preliminary data.</text>
</comment>
<evidence type="ECO:0000256" key="5">
    <source>
        <dbReference type="SAM" id="SignalP"/>
    </source>
</evidence>
<keyword evidence="3" id="KW-0325">Glycoprotein</keyword>
<dbReference type="PANTHER" id="PTHR47976:SF30">
    <property type="entry name" value="RECEPTOR-LIKE SERINE_THREONINE-PROTEIN KINASE"/>
    <property type="match status" value="1"/>
</dbReference>
<dbReference type="OrthoDB" id="970607at2759"/>
<feature type="domain" description="Bulb-type lectin" evidence="6">
    <location>
        <begin position="53"/>
        <end position="182"/>
    </location>
</feature>
<evidence type="ECO:0000313" key="8">
    <source>
        <dbReference type="Proteomes" id="UP001165190"/>
    </source>
</evidence>
<dbReference type="Gene3D" id="2.90.10.10">
    <property type="entry name" value="Bulb-type lectin domain"/>
    <property type="match status" value="1"/>
</dbReference>
<dbReference type="Pfam" id="PF01453">
    <property type="entry name" value="B_lectin"/>
    <property type="match status" value="1"/>
</dbReference>
<keyword evidence="4" id="KW-0472">Membrane</keyword>
<feature type="transmembrane region" description="Helical" evidence="4">
    <location>
        <begin position="497"/>
        <end position="518"/>
    </location>
</feature>
<dbReference type="InterPro" id="IPR003609">
    <property type="entry name" value="Pan_app"/>
</dbReference>
<feature type="signal peptide" evidence="5">
    <location>
        <begin position="1"/>
        <end position="22"/>
    </location>
</feature>
<dbReference type="Proteomes" id="UP001165190">
    <property type="component" value="Unassembled WGS sequence"/>
</dbReference>